<protein>
    <recommendedName>
        <fullName evidence="2 7">Translation initiation factor IF-2</fullName>
    </recommendedName>
</protein>
<dbReference type="NCBIfam" id="TIGR00487">
    <property type="entry name" value="IF-2"/>
    <property type="match status" value="1"/>
</dbReference>
<dbReference type="CDD" id="cd03702">
    <property type="entry name" value="IF2_mtIF2_II"/>
    <property type="match status" value="1"/>
</dbReference>
<dbReference type="GO" id="GO:0005829">
    <property type="term" value="C:cytosol"/>
    <property type="evidence" value="ECO:0007669"/>
    <property type="project" value="TreeGrafter"/>
</dbReference>
<gene>
    <name evidence="11" type="ORF">DBW71_06155</name>
</gene>
<evidence type="ECO:0000259" key="10">
    <source>
        <dbReference type="PROSITE" id="PS51722"/>
    </source>
</evidence>
<dbReference type="InterPro" id="IPR027417">
    <property type="entry name" value="P-loop_NTPase"/>
</dbReference>
<dbReference type="InterPro" id="IPR015760">
    <property type="entry name" value="TIF_IF2"/>
</dbReference>
<comment type="similarity">
    <text evidence="1 8">Belongs to the TRAFAC class translation factor GTPase superfamily. Classic translation factor GTPase family. IF-2 subfamily.</text>
</comment>
<dbReference type="Gene3D" id="3.40.50.10050">
    <property type="entry name" value="Translation initiation factor IF- 2, domain 3"/>
    <property type="match status" value="1"/>
</dbReference>
<dbReference type="InterPro" id="IPR036925">
    <property type="entry name" value="TIF_IF2_dom3_sf"/>
</dbReference>
<dbReference type="SUPFAM" id="SSF52156">
    <property type="entry name" value="Initiation factor IF2/eIF5b, domain 3"/>
    <property type="match status" value="1"/>
</dbReference>
<evidence type="ECO:0000256" key="3">
    <source>
        <dbReference type="ARBA" id="ARBA00022540"/>
    </source>
</evidence>
<dbReference type="InterPro" id="IPR000795">
    <property type="entry name" value="T_Tr_GTP-bd_dom"/>
</dbReference>
<dbReference type="Pfam" id="PF11987">
    <property type="entry name" value="IF-2"/>
    <property type="match status" value="1"/>
</dbReference>
<evidence type="ECO:0000256" key="9">
    <source>
        <dbReference type="SAM" id="MobiDB-lite"/>
    </source>
</evidence>
<dbReference type="InterPro" id="IPR023115">
    <property type="entry name" value="TIF_IF2_dom3"/>
</dbReference>
<dbReference type="InterPro" id="IPR006847">
    <property type="entry name" value="IF2_N"/>
</dbReference>
<keyword evidence="5 8" id="KW-0648">Protein biosynthesis</keyword>
<feature type="non-terminal residue" evidence="11">
    <location>
        <position position="1"/>
    </location>
</feature>
<comment type="caution">
    <text evidence="11">The sequence shown here is derived from an EMBL/GenBank/DDBJ whole genome shotgun (WGS) entry which is preliminary data.</text>
</comment>
<dbReference type="FunFam" id="2.40.30.10:FF:000007">
    <property type="entry name" value="Translation initiation factor IF-2"/>
    <property type="match status" value="1"/>
</dbReference>
<accession>A0A368DJ48</accession>
<dbReference type="InterPro" id="IPR053905">
    <property type="entry name" value="EF-G-like_DII"/>
</dbReference>
<feature type="compositionally biased region" description="Basic residues" evidence="9">
    <location>
        <begin position="171"/>
        <end position="182"/>
    </location>
</feature>
<dbReference type="GO" id="GO:0005525">
    <property type="term" value="F:GTP binding"/>
    <property type="evidence" value="ECO:0007669"/>
    <property type="project" value="UniProtKB-KW"/>
</dbReference>
<dbReference type="HAMAP" id="MF_00100_B">
    <property type="entry name" value="IF_2_B"/>
    <property type="match status" value="1"/>
</dbReference>
<dbReference type="GO" id="GO:0003743">
    <property type="term" value="F:translation initiation factor activity"/>
    <property type="evidence" value="ECO:0007669"/>
    <property type="project" value="UniProtKB-UniRule"/>
</dbReference>
<dbReference type="SUPFAM" id="SSF50447">
    <property type="entry name" value="Translation proteins"/>
    <property type="match status" value="2"/>
</dbReference>
<dbReference type="InterPro" id="IPR044145">
    <property type="entry name" value="IF2_II"/>
</dbReference>
<dbReference type="Pfam" id="PF04760">
    <property type="entry name" value="IF2_N"/>
    <property type="match status" value="1"/>
</dbReference>
<dbReference type="Gene3D" id="3.40.50.300">
    <property type="entry name" value="P-loop containing nucleotide triphosphate hydrolases"/>
    <property type="match status" value="1"/>
</dbReference>
<evidence type="ECO:0000256" key="4">
    <source>
        <dbReference type="ARBA" id="ARBA00022741"/>
    </source>
</evidence>
<dbReference type="CDD" id="cd03692">
    <property type="entry name" value="mtIF2_IVc"/>
    <property type="match status" value="1"/>
</dbReference>
<dbReference type="FunFam" id="3.40.50.10050:FF:000001">
    <property type="entry name" value="Translation initiation factor IF-2"/>
    <property type="match status" value="1"/>
</dbReference>
<dbReference type="SUPFAM" id="SSF52540">
    <property type="entry name" value="P-loop containing nucleoside triphosphate hydrolases"/>
    <property type="match status" value="1"/>
</dbReference>
<comment type="function">
    <text evidence="8">One of the essential components for the initiation of protein synthesis. Protects formylmethionyl-tRNA from spontaneous hydrolysis and promotes its binding to the 30S ribosomal subunits. Also involved in the hydrolysis of GTP during the formation of the 70S ribosomal complex.</text>
</comment>
<dbReference type="EMBL" id="QOQD01000019">
    <property type="protein sequence ID" value="RCL71867.1"/>
    <property type="molecule type" value="Genomic_DNA"/>
</dbReference>
<name>A0A368DJ48_9PROT</name>
<organism evidence="11 12">
    <name type="scientific">PS1 clade bacterium</name>
    <dbReference type="NCBI Taxonomy" id="2175152"/>
    <lineage>
        <taxon>Bacteria</taxon>
        <taxon>Pseudomonadati</taxon>
        <taxon>Pseudomonadota</taxon>
        <taxon>Alphaproteobacteria</taxon>
        <taxon>PS1 clade</taxon>
    </lineage>
</organism>
<dbReference type="PANTHER" id="PTHR43381">
    <property type="entry name" value="TRANSLATION INITIATION FACTOR IF-2-RELATED"/>
    <property type="match status" value="1"/>
</dbReference>
<dbReference type="GO" id="GO:0003924">
    <property type="term" value="F:GTPase activity"/>
    <property type="evidence" value="ECO:0007669"/>
    <property type="project" value="InterPro"/>
</dbReference>
<keyword evidence="3 8" id="KW-0396">Initiation factor</keyword>
<evidence type="ECO:0000256" key="6">
    <source>
        <dbReference type="ARBA" id="ARBA00023134"/>
    </source>
</evidence>
<evidence type="ECO:0000256" key="5">
    <source>
        <dbReference type="ARBA" id="ARBA00022917"/>
    </source>
</evidence>
<evidence type="ECO:0000313" key="12">
    <source>
        <dbReference type="Proteomes" id="UP000253570"/>
    </source>
</evidence>
<dbReference type="Pfam" id="PF00009">
    <property type="entry name" value="GTP_EFTU"/>
    <property type="match status" value="1"/>
</dbReference>
<dbReference type="CDD" id="cd01887">
    <property type="entry name" value="IF2_eIF5B"/>
    <property type="match status" value="1"/>
</dbReference>
<dbReference type="InterPro" id="IPR005225">
    <property type="entry name" value="Small_GTP-bd"/>
</dbReference>
<evidence type="ECO:0000256" key="8">
    <source>
        <dbReference type="RuleBase" id="RU000644"/>
    </source>
</evidence>
<evidence type="ECO:0000256" key="2">
    <source>
        <dbReference type="ARBA" id="ARBA00020675"/>
    </source>
</evidence>
<dbReference type="Pfam" id="PF22042">
    <property type="entry name" value="EF-G_D2"/>
    <property type="match status" value="1"/>
</dbReference>
<feature type="domain" description="Tr-type G" evidence="10">
    <location>
        <begin position="274"/>
        <end position="444"/>
    </location>
</feature>
<dbReference type="Gene3D" id="2.40.30.10">
    <property type="entry name" value="Translation factors"/>
    <property type="match status" value="2"/>
</dbReference>
<dbReference type="AlphaFoldDB" id="A0A368DJ48"/>
<evidence type="ECO:0000256" key="7">
    <source>
        <dbReference type="NCBIfam" id="TIGR00487"/>
    </source>
</evidence>
<dbReference type="PROSITE" id="PS51722">
    <property type="entry name" value="G_TR_2"/>
    <property type="match status" value="1"/>
</dbReference>
<sequence>LRSNFTSNRSNTVVVETKRKRVTRPQTPFFNDKVENKDLTNQEIDARNQAIIDSKNIVDSNIDSKDEVLDKQVPKDTIVIQNTETASVPKETINQNESALEKKENENIRKNKKVTDSSAIETYKKPDEDDEENKPANKFTRFRSQEERRQTKLTVTSALDDTPRQRSLASIRRRRERERRQHTTPIPTQKISREIILPEVITIQELANRMAERAVDLIKLLMKQGQMNKITDIIDADTAQLIAEELGHTVKRVSEADVEDGLEGIDDTDEQLMIRPPVVTIMGHVDHGKTSLLDSLRKSSVVTTEAGGITQHIGAYQLNANTDKCITFIDTPGHAAFTSMRSRGAKVTDIVIVVVAANDGVMPQTIEAINHSKEAKVPIIIAINKIDLEGADPNKVRNELLQHDIVVESMGGDTLEVEVSATKKLNLDKLLEIILLQSEVIELKANPSRSGDGVVIESSLDKGKGPIATVLVQRGTLNIGDIVVLGSSWGKVRALTSDSGLSISNAKPSDPVEILGLNSVPDAGDKFTVVNNEARAREITEYRLRKTKNYSSGITNKITLENMMGQIKDKDLKELTVILKADMQGSIEAISAALNELGSEEVSVRIIHGAVGAVSESDVTLAAASNAILLAFNVRPNNNAKLQAQKDEIEIRQYSIIYNLIDEIKLALSGLLDPTINEKTIGNAKIQEVFYISKVGKVAGCIVTDGLIRNKENLRLIRDNIVIHEGKLSSLKRFQEEVKEVQVNQECGISFQNYQDLKDGDVIECYEIETIERTL</sequence>
<evidence type="ECO:0000256" key="1">
    <source>
        <dbReference type="ARBA" id="ARBA00007733"/>
    </source>
</evidence>
<proteinExistence type="inferred from homology"/>
<keyword evidence="6" id="KW-0342">GTP-binding</keyword>
<dbReference type="FunFam" id="2.40.30.10:FF:000008">
    <property type="entry name" value="Translation initiation factor IF-2"/>
    <property type="match status" value="1"/>
</dbReference>
<feature type="region of interest" description="Disordered" evidence="9">
    <location>
        <begin position="96"/>
        <end position="185"/>
    </location>
</feature>
<keyword evidence="4" id="KW-0547">Nucleotide-binding</keyword>
<dbReference type="Proteomes" id="UP000253570">
    <property type="component" value="Unassembled WGS sequence"/>
</dbReference>
<dbReference type="FunFam" id="3.40.50.300:FF:000019">
    <property type="entry name" value="Translation initiation factor IF-2"/>
    <property type="match status" value="1"/>
</dbReference>
<feature type="compositionally biased region" description="Basic and acidic residues" evidence="9">
    <location>
        <begin position="99"/>
        <end position="115"/>
    </location>
</feature>
<dbReference type="InterPro" id="IPR000178">
    <property type="entry name" value="TF_IF2_bacterial-like"/>
</dbReference>
<dbReference type="InterPro" id="IPR009000">
    <property type="entry name" value="Transl_B-barrel_sf"/>
</dbReference>
<dbReference type="PANTHER" id="PTHR43381:SF5">
    <property type="entry name" value="TR-TYPE G DOMAIN-CONTAINING PROTEIN"/>
    <property type="match status" value="1"/>
</dbReference>
<evidence type="ECO:0000313" key="11">
    <source>
        <dbReference type="EMBL" id="RCL71867.1"/>
    </source>
</evidence>
<reference evidence="11 12" key="1">
    <citation type="journal article" date="2018" name="Microbiome">
        <title>Fine metagenomic profile of the Mediterranean stratified and mixed water columns revealed by assembly and recruitment.</title>
        <authorList>
            <person name="Haro-Moreno J.M."/>
            <person name="Lopez-Perez M."/>
            <person name="De La Torre J.R."/>
            <person name="Picazo A."/>
            <person name="Camacho A."/>
            <person name="Rodriguez-Valera F."/>
        </authorList>
    </citation>
    <scope>NUCLEOTIDE SEQUENCE [LARGE SCALE GENOMIC DNA]</scope>
    <source>
        <strain evidence="11">MED-G57</strain>
    </source>
</reference>
<dbReference type="NCBIfam" id="TIGR00231">
    <property type="entry name" value="small_GTP"/>
    <property type="match status" value="1"/>
</dbReference>